<gene>
    <name evidence="1" type="ORF">SAMN02745725_02998</name>
</gene>
<keyword evidence="2" id="KW-1185">Reference proteome</keyword>
<organism evidence="1 2">
    <name type="scientific">Pseudobutyrivibrio xylanivorans DSM 14809</name>
    <dbReference type="NCBI Taxonomy" id="1123012"/>
    <lineage>
        <taxon>Bacteria</taxon>
        <taxon>Bacillati</taxon>
        <taxon>Bacillota</taxon>
        <taxon>Clostridia</taxon>
        <taxon>Lachnospirales</taxon>
        <taxon>Lachnospiraceae</taxon>
        <taxon>Pseudobutyrivibrio</taxon>
    </lineage>
</organism>
<dbReference type="AlphaFoldDB" id="A0A1M6L1T8"/>
<proteinExistence type="predicted"/>
<protein>
    <submittedName>
        <fullName evidence="1">Uncharacterized protein</fullName>
    </submittedName>
</protein>
<dbReference type="OrthoDB" id="2056174at2"/>
<dbReference type="EMBL" id="FQYQ01000036">
    <property type="protein sequence ID" value="SHJ65116.1"/>
    <property type="molecule type" value="Genomic_DNA"/>
</dbReference>
<dbReference type="RefSeq" id="WP_072919476.1">
    <property type="nucleotide sequence ID" value="NZ_FQYQ01000036.1"/>
</dbReference>
<sequence>MSNLGWYQVLTTAAKKVGGPKRLVAMLFGSGVLTGVVGDKVYTTIKHSKEAREAENLKLKVFTVINEGKSNEGLVFHEGDKFRVLEVDNEAVLIEKMGDGNNPYFVAASFLKTISDFE</sequence>
<accession>A0A1M6L1T8</accession>
<reference evidence="1 2" key="1">
    <citation type="submission" date="2016-11" db="EMBL/GenBank/DDBJ databases">
        <authorList>
            <person name="Jaros S."/>
            <person name="Januszkiewicz K."/>
            <person name="Wedrychowicz H."/>
        </authorList>
    </citation>
    <scope>NUCLEOTIDE SEQUENCE [LARGE SCALE GENOMIC DNA]</scope>
    <source>
        <strain evidence="1 2">DSM 14809</strain>
    </source>
</reference>
<dbReference type="Proteomes" id="UP000184185">
    <property type="component" value="Unassembled WGS sequence"/>
</dbReference>
<name>A0A1M6L1T8_PSEXY</name>
<evidence type="ECO:0000313" key="1">
    <source>
        <dbReference type="EMBL" id="SHJ65116.1"/>
    </source>
</evidence>
<evidence type="ECO:0000313" key="2">
    <source>
        <dbReference type="Proteomes" id="UP000184185"/>
    </source>
</evidence>